<dbReference type="GO" id="GO:0005615">
    <property type="term" value="C:extracellular space"/>
    <property type="evidence" value="ECO:0000318"/>
    <property type="project" value="GO_Central"/>
</dbReference>
<dbReference type="ZFIN" id="ZDB-GENE-071004-54">
    <property type="gene designation" value="zgc:173556"/>
</dbReference>
<evidence type="ECO:0000256" key="12">
    <source>
        <dbReference type="ARBA" id="ARBA00023157"/>
    </source>
</evidence>
<dbReference type="SMART" id="SM00241">
    <property type="entry name" value="ZP"/>
    <property type="match status" value="1"/>
</dbReference>
<keyword evidence="12 14" id="KW-1015">Disulfide bond</keyword>
<evidence type="ECO:0000313" key="16">
    <source>
        <dbReference type="Ensembl" id="ENSDARP00000143938"/>
    </source>
</evidence>
<accession>A0A8M1RNX3</accession>
<evidence type="ECO:0000256" key="5">
    <source>
        <dbReference type="ARBA" id="ARBA00022525"/>
    </source>
</evidence>
<evidence type="ECO:0000256" key="14">
    <source>
        <dbReference type="RuleBase" id="RU367066"/>
    </source>
</evidence>
<keyword evidence="13" id="KW-0325">Glycoprotein</keyword>
<dbReference type="PANTHER" id="PTHR11576:SF2">
    <property type="entry name" value="ZONA PELLUCIDA SPERM-BINDING PROTEIN 3"/>
    <property type="match status" value="1"/>
</dbReference>
<dbReference type="InterPro" id="IPR055355">
    <property type="entry name" value="ZP-C"/>
</dbReference>
<keyword evidence="4 14" id="KW-1003">Cell membrane</keyword>
<evidence type="ECO:0000256" key="9">
    <source>
        <dbReference type="ARBA" id="ARBA00022729"/>
    </source>
</evidence>
<dbReference type="InterPro" id="IPR001507">
    <property type="entry name" value="ZP_dom"/>
</dbReference>
<reference evidence="16" key="2">
    <citation type="submission" date="2017-10" db="UniProtKB">
        <authorList>
            <consortium name="Ensembl"/>
        </authorList>
    </citation>
    <scope>IDENTIFICATION</scope>
    <source>
        <strain evidence="16">Tuebingen</strain>
    </source>
</reference>
<evidence type="ECO:0000313" key="18">
    <source>
        <dbReference type="RefSeq" id="XP_003200340.1"/>
    </source>
</evidence>
<keyword evidence="8" id="KW-0812">Transmembrane</keyword>
<dbReference type="Pfam" id="PF00100">
    <property type="entry name" value="Zona_pellucida"/>
    <property type="match status" value="1"/>
</dbReference>
<dbReference type="ExpressionAtlas" id="A0A286Y9R5">
    <property type="expression patterns" value="baseline"/>
</dbReference>
<evidence type="ECO:0000256" key="6">
    <source>
        <dbReference type="ARBA" id="ARBA00022530"/>
    </source>
</evidence>
<dbReference type="InterPro" id="IPR042235">
    <property type="entry name" value="ZP-C_dom"/>
</dbReference>
<dbReference type="InterPro" id="IPR048290">
    <property type="entry name" value="ZP_chr"/>
</dbReference>
<evidence type="ECO:0000259" key="15">
    <source>
        <dbReference type="PROSITE" id="PS51034"/>
    </source>
</evidence>
<dbReference type="GO" id="GO:0005886">
    <property type="term" value="C:plasma membrane"/>
    <property type="evidence" value="ECO:0007669"/>
    <property type="project" value="UniProtKB-SubCell"/>
</dbReference>
<dbReference type="Proteomes" id="UP000000437">
    <property type="component" value="Chromosome 17"/>
</dbReference>
<dbReference type="GO" id="GO:0035805">
    <property type="term" value="C:egg coat"/>
    <property type="evidence" value="ECO:0000318"/>
    <property type="project" value="GO_Central"/>
</dbReference>
<feature type="chain" id="PRO_5044514832" description="Zona pellucida sperm-binding protein 3" evidence="14">
    <location>
        <begin position="22"/>
        <end position="431"/>
    </location>
</feature>
<comment type="function">
    <text evidence="14">Component of the zona pellucida, an extracellular matrix surrounding oocytes which mediates sperm binding, induction of the acrosome reaction and prevents post-fertilization polyspermy. The zona pellucida is composed of 3 to 4 glycoproteins, ZP1, ZP2, ZP3, and ZP4. ZP3 is essential for sperm binding and zona matrix formation.</text>
</comment>
<organism evidence="16">
    <name type="scientific">Danio rerio</name>
    <name type="common">Zebrafish</name>
    <name type="synonym">Brachydanio rerio</name>
    <dbReference type="NCBI Taxonomy" id="7955"/>
    <lineage>
        <taxon>Eukaryota</taxon>
        <taxon>Metazoa</taxon>
        <taxon>Chordata</taxon>
        <taxon>Craniata</taxon>
        <taxon>Vertebrata</taxon>
        <taxon>Euteleostomi</taxon>
        <taxon>Actinopterygii</taxon>
        <taxon>Neopterygii</taxon>
        <taxon>Teleostei</taxon>
        <taxon>Ostariophysi</taxon>
        <taxon>Cypriniformes</taxon>
        <taxon>Danionidae</taxon>
        <taxon>Danioninae</taxon>
        <taxon>Danio</taxon>
    </lineage>
</organism>
<dbReference type="Gene3D" id="2.60.40.3210">
    <property type="entry name" value="Zona pellucida, ZP-N domain"/>
    <property type="match status" value="1"/>
</dbReference>
<keyword evidence="7 14" id="KW-0165">Cleavage on pair of basic residues</keyword>
<dbReference type="FunFam" id="2.60.40.4100:FF:000002">
    <property type="entry name" value="Zona pellucida sperm-binding protein 3"/>
    <property type="match status" value="1"/>
</dbReference>
<dbReference type="Ensembl" id="ENSDART00000175740.2">
    <property type="protein sequence ID" value="ENSDARP00000143938.2"/>
    <property type="gene ID" value="ENSDARG00000090768.5"/>
</dbReference>
<dbReference type="GO" id="GO:0035803">
    <property type="term" value="P:egg coat formation"/>
    <property type="evidence" value="ECO:0000318"/>
    <property type="project" value="GO_Central"/>
</dbReference>
<dbReference type="Pfam" id="PF23344">
    <property type="entry name" value="ZP-N"/>
    <property type="match status" value="1"/>
</dbReference>
<sequence length="431" mass="47210">MEFLQGVLVLAVLAVFDLTNAQGSLSNVQSPRGFNMNLRGVPAPPGAVFSPDVMVAFNSLDSRKPVQAPLSLQEKLMLQAPEPFTWKFPIVAEAQREFATNFQLKQPASPGSTVAVNCGSDRVHVEVQQDLFSNGELIQPAGLTLGGRPVVGQDPNSGVFIFEYATQDPESVVMMTEDELVYTYTLTYTPEAFPGTPIIRTNSAVVGVQCHYPRLHNVSSNALMPAWTPYASSEVGEDILVFSLNLMTDDWSYQRPSNVYFLGSVINIEASVMQYNHVPLRVYVDRCVATPVPDPEALPRYSFIENHGCFVDAKITGSSSHFLPITQEDKLRFQLEAFMFQDTPSPLIYITCIVKATVAARHSDHLHKSCSFANGWFANDGHHGACNCCDSTCGHGSVEGQLTGDGYRGLQWEGKALVGPVVVKDTQRNLV</sequence>
<keyword evidence="9 14" id="KW-0732">Signal</keyword>
<dbReference type="GO" id="GO:0035804">
    <property type="term" value="F:structural constituent of egg coat"/>
    <property type="evidence" value="ECO:0000318"/>
    <property type="project" value="GO_Central"/>
</dbReference>
<comment type="subcellular location">
    <subcellularLocation>
        <location evidence="1">Secreted</location>
        <location evidence="1">Extracellular space</location>
        <location evidence="1">Extracellular matrix</location>
    </subcellularLocation>
    <subcellularLocation>
        <location evidence="14">Zona pellucida</location>
    </subcellularLocation>
    <subcellularLocation>
        <location evidence="14">Cell membrane</location>
        <topology evidence="14">Single-pass type I membrane protein</topology>
    </subcellularLocation>
</comment>
<feature type="domain" description="ZP" evidence="15">
    <location>
        <begin position="117"/>
        <end position="377"/>
    </location>
</feature>
<keyword evidence="19" id="KW-1267">Proteomics identification</keyword>
<dbReference type="Gene3D" id="2.60.40.4100">
    <property type="entry name" value="Zona pellucida, ZP-C domain"/>
    <property type="match status" value="1"/>
</dbReference>
<dbReference type="RefSeq" id="XP_003200340.1">
    <property type="nucleotide sequence ID" value="XM_003200292.4"/>
</dbReference>
<dbReference type="GO" id="GO:0032190">
    <property type="term" value="F:acrosin binding"/>
    <property type="evidence" value="ECO:0000318"/>
    <property type="project" value="GO_Central"/>
</dbReference>
<protein>
    <recommendedName>
        <fullName evidence="3 14">Zona pellucida sperm-binding protein 3</fullName>
    </recommendedName>
</protein>
<dbReference type="OrthoDB" id="8880842at2759"/>
<dbReference type="Bgee" id="ENSDARG00000090768">
    <property type="expression patterns" value="Expressed in bone element and 23 other cell types or tissues"/>
</dbReference>
<evidence type="ECO:0000256" key="1">
    <source>
        <dbReference type="ARBA" id="ARBA00004498"/>
    </source>
</evidence>
<keyword evidence="11" id="KW-0472">Membrane</keyword>
<evidence type="ECO:0000256" key="11">
    <source>
        <dbReference type="ARBA" id="ARBA00023136"/>
    </source>
</evidence>
<evidence type="ECO:0000256" key="13">
    <source>
        <dbReference type="ARBA" id="ARBA00023180"/>
    </source>
</evidence>
<reference evidence="18" key="3">
    <citation type="submission" date="2025-04" db="UniProtKB">
        <authorList>
            <consortium name="RefSeq"/>
        </authorList>
    </citation>
    <scope>IDENTIFICATION</scope>
    <source>
        <strain evidence="18">Tuebingen</strain>
    </source>
</reference>
<comment type="domain">
    <text evidence="14">The ZP domain is involved in the polymerization of the ZP proteins to form the zona pellucida.</text>
</comment>
<feature type="signal peptide" evidence="14">
    <location>
        <begin position="1"/>
        <end position="21"/>
    </location>
</feature>
<keyword evidence="6 14" id="KW-0272">Extracellular matrix</keyword>
<evidence type="ECO:0000256" key="7">
    <source>
        <dbReference type="ARBA" id="ARBA00022685"/>
    </source>
</evidence>
<name>A0A286Y9R5_DANRE</name>
<evidence type="ECO:0007829" key="19">
    <source>
        <dbReference type="PeptideAtlas" id="A0A286Y9R5"/>
    </source>
</evidence>
<dbReference type="GeneID" id="100536860"/>
<dbReference type="PROSITE" id="PS51034">
    <property type="entry name" value="ZP_2"/>
    <property type="match status" value="1"/>
</dbReference>
<gene>
    <name evidence="18" type="primary">LOC100536860</name>
</gene>
<keyword evidence="5 14" id="KW-0964">Secreted</keyword>
<dbReference type="KEGG" id="dre:100536860"/>
<evidence type="ECO:0000256" key="3">
    <source>
        <dbReference type="ARBA" id="ARBA00017980"/>
    </source>
</evidence>
<dbReference type="GeneTree" id="ENSGT01030000234567"/>
<dbReference type="FunFam" id="2.60.40.3210:FF:000001">
    <property type="entry name" value="Zona pellucida sperm-binding protein 3"/>
    <property type="match status" value="1"/>
</dbReference>
<dbReference type="PRINTS" id="PR00023">
    <property type="entry name" value="ZPELLUCIDA"/>
</dbReference>
<accession>A0A286Y9R5</accession>
<keyword evidence="17" id="KW-1185">Reference proteome</keyword>
<keyword evidence="10" id="KW-1133">Transmembrane helix</keyword>
<dbReference type="PANTHER" id="PTHR11576">
    <property type="entry name" value="ZONA PELLUCIDA SPERM-BINDING PROTEIN 3"/>
    <property type="match status" value="1"/>
</dbReference>
<evidence type="ECO:0000256" key="4">
    <source>
        <dbReference type="ARBA" id="ARBA00022475"/>
    </source>
</evidence>
<dbReference type="GO" id="GO:0007339">
    <property type="term" value="P:binding of sperm to zona pellucida"/>
    <property type="evidence" value="ECO:0000318"/>
    <property type="project" value="GO_Central"/>
</dbReference>
<comment type="similarity">
    <text evidence="2 14">Belongs to the ZP domain family. ZPC subfamily.</text>
</comment>
<evidence type="ECO:0000256" key="10">
    <source>
        <dbReference type="ARBA" id="ARBA00022989"/>
    </source>
</evidence>
<evidence type="ECO:0000256" key="2">
    <source>
        <dbReference type="ARBA" id="ARBA00006735"/>
    </source>
</evidence>
<dbReference type="EMBL" id="CR759892">
    <property type="status" value="NOT_ANNOTATED_CDS"/>
    <property type="molecule type" value="Genomic_DNA"/>
</dbReference>
<proteinExistence type="evidence at protein level"/>
<dbReference type="AlphaFoldDB" id="A0A286Y9R5"/>
<dbReference type="GO" id="GO:2000344">
    <property type="term" value="P:positive regulation of acrosome reaction"/>
    <property type="evidence" value="ECO:0000318"/>
    <property type="project" value="GO_Central"/>
</dbReference>
<reference evidence="16 17" key="1">
    <citation type="journal article" date="2013" name="Nature">
        <title>The zebrafish reference genome sequence and its relationship to the human genome.</title>
        <authorList>
            <consortium name="Genome Reference Consortium Zebrafish"/>
            <person name="Howe K."/>
            <person name="Clark M.D."/>
            <person name="Torroja C.F."/>
            <person name="Torrance J."/>
            <person name="Berthelot C."/>
            <person name="Muffato M."/>
            <person name="Collins J.E."/>
            <person name="Humphray S."/>
            <person name="McLaren K."/>
            <person name="Matthews L."/>
            <person name="McLaren S."/>
            <person name="Sealy I."/>
            <person name="Caccamo M."/>
            <person name="Churcher C."/>
            <person name="Scott C."/>
            <person name="Barrett J.C."/>
            <person name="Koch R."/>
            <person name="Rauch G.J."/>
            <person name="White S."/>
            <person name="Chow W."/>
            <person name="Kilian B."/>
            <person name="Quintais L.T."/>
            <person name="Guerra-Assuncao J.A."/>
            <person name="Zhou Y."/>
            <person name="Gu Y."/>
            <person name="Yen J."/>
            <person name="Vogel J.H."/>
            <person name="Eyre T."/>
            <person name="Redmond S."/>
            <person name="Banerjee R."/>
            <person name="Chi J."/>
            <person name="Fu B."/>
            <person name="Langley E."/>
            <person name="Maguire S.F."/>
            <person name="Laird G.K."/>
            <person name="Lloyd D."/>
            <person name="Kenyon E."/>
            <person name="Donaldson S."/>
            <person name="Sehra H."/>
            <person name="Almeida-King J."/>
            <person name="Loveland J."/>
            <person name="Trevanion S."/>
            <person name="Jones M."/>
            <person name="Quail M."/>
            <person name="Willey D."/>
            <person name="Hunt A."/>
            <person name="Burton J."/>
            <person name="Sims S."/>
            <person name="McLay K."/>
            <person name="Plumb B."/>
            <person name="Davis J."/>
            <person name="Clee C."/>
            <person name="Oliver K."/>
            <person name="Clark R."/>
            <person name="Riddle C."/>
            <person name="Elliot D."/>
            <person name="Eliott D."/>
            <person name="Threadgold G."/>
            <person name="Harden G."/>
            <person name="Ware D."/>
            <person name="Begum S."/>
            <person name="Mortimore B."/>
            <person name="Mortimer B."/>
            <person name="Kerry G."/>
            <person name="Heath P."/>
            <person name="Phillimore B."/>
            <person name="Tracey A."/>
            <person name="Corby N."/>
            <person name="Dunn M."/>
            <person name="Johnson C."/>
            <person name="Wood J."/>
            <person name="Clark S."/>
            <person name="Pelan S."/>
            <person name="Griffiths G."/>
            <person name="Smith M."/>
            <person name="Glithero R."/>
            <person name="Howden P."/>
            <person name="Barker N."/>
            <person name="Lloyd C."/>
            <person name="Stevens C."/>
            <person name="Harley J."/>
            <person name="Holt K."/>
            <person name="Panagiotidis G."/>
            <person name="Lovell J."/>
            <person name="Beasley H."/>
            <person name="Henderson C."/>
            <person name="Gordon D."/>
            <person name="Auger K."/>
            <person name="Wright D."/>
            <person name="Collins J."/>
            <person name="Raisen C."/>
            <person name="Dyer L."/>
            <person name="Leung K."/>
            <person name="Robertson L."/>
            <person name="Ambridge K."/>
            <person name="Leongamornlert D."/>
            <person name="McGuire S."/>
            <person name="Gilderthorp R."/>
            <person name="Griffiths C."/>
            <person name="Manthravadi D."/>
            <person name="Nichol S."/>
            <person name="Barker G."/>
            <person name="Whitehead S."/>
            <person name="Kay M."/>
            <person name="Brown J."/>
            <person name="Murnane C."/>
            <person name="Gray E."/>
            <person name="Humphries M."/>
            <person name="Sycamore N."/>
            <person name="Barker D."/>
            <person name="Saunders D."/>
            <person name="Wallis J."/>
            <person name="Babbage A."/>
            <person name="Hammond S."/>
            <person name="Mashreghi-Mohammadi M."/>
            <person name="Barr L."/>
            <person name="Martin S."/>
            <person name="Wray P."/>
            <person name="Ellington A."/>
            <person name="Matthews N."/>
            <person name="Ellwood M."/>
            <person name="Woodmansey R."/>
            <person name="Clark G."/>
            <person name="Cooper J."/>
            <person name="Cooper J."/>
            <person name="Tromans A."/>
            <person name="Grafham D."/>
            <person name="Skuce C."/>
            <person name="Pandian R."/>
            <person name="Andrews R."/>
            <person name="Harrison E."/>
            <person name="Kimberley A."/>
            <person name="Garnett J."/>
            <person name="Fosker N."/>
            <person name="Hall R."/>
            <person name="Garner P."/>
            <person name="Kelly D."/>
            <person name="Bird C."/>
            <person name="Palmer S."/>
            <person name="Gehring I."/>
            <person name="Berger A."/>
            <person name="Dooley C.M."/>
            <person name="Ersan-Urun Z."/>
            <person name="Eser C."/>
            <person name="Geiger H."/>
            <person name="Geisler M."/>
            <person name="Karotki L."/>
            <person name="Kirn A."/>
            <person name="Konantz J."/>
            <person name="Konantz M."/>
            <person name="Oberlander M."/>
            <person name="Rudolph-Geiger S."/>
            <person name="Teucke M."/>
            <person name="Lanz C."/>
            <person name="Raddatz G."/>
            <person name="Osoegawa K."/>
            <person name="Zhu B."/>
            <person name="Rapp A."/>
            <person name="Widaa S."/>
            <person name="Langford C."/>
            <person name="Yang F."/>
            <person name="Schuster S.C."/>
            <person name="Carter N.P."/>
            <person name="Harrow J."/>
            <person name="Ning Z."/>
            <person name="Herrero J."/>
            <person name="Searle S.M."/>
            <person name="Enright A."/>
            <person name="Geisler R."/>
            <person name="Plasterk R.H."/>
            <person name="Lee C."/>
            <person name="Westerfield M."/>
            <person name="de Jong P.J."/>
            <person name="Zon L.I."/>
            <person name="Postlethwait J.H."/>
            <person name="Nusslein-Volhard C."/>
            <person name="Hubbard T.J."/>
            <person name="Roest Crollius H."/>
            <person name="Rogers J."/>
            <person name="Stemple D.L."/>
        </authorList>
    </citation>
    <scope>NUCLEOTIDE SEQUENCE [LARGE SCALE GENOMIC DNA]</scope>
    <source>
        <strain evidence="16">Tuebingen</strain>
    </source>
</reference>
<dbReference type="InterPro" id="IPR055356">
    <property type="entry name" value="ZP-N"/>
</dbReference>
<evidence type="ECO:0000313" key="17">
    <source>
        <dbReference type="Proteomes" id="UP000000437"/>
    </source>
</evidence>
<comment type="PTM">
    <text evidence="14">Proteolytically cleaved before the transmembrane segment to yield the secreted ectodomain incorporated in the zona pellucida.</text>
</comment>
<evidence type="ECO:0000256" key="8">
    <source>
        <dbReference type="ARBA" id="ARBA00022692"/>
    </source>
</evidence>